<comment type="cofactor">
    <cofactor evidence="2">
        <name>Ca(2+)</name>
        <dbReference type="ChEBI" id="CHEBI:29108"/>
    </cofactor>
</comment>
<dbReference type="SUPFAM" id="SSF48113">
    <property type="entry name" value="Heme-dependent peroxidases"/>
    <property type="match status" value="1"/>
</dbReference>
<evidence type="ECO:0000256" key="7">
    <source>
        <dbReference type="ARBA" id="ARBA00022559"/>
    </source>
</evidence>
<feature type="chain" id="PRO_5047363809" description="peroxidase" evidence="17">
    <location>
        <begin position="21"/>
        <end position="131"/>
    </location>
</feature>
<dbReference type="Gene3D" id="1.10.520.10">
    <property type="match status" value="1"/>
</dbReference>
<keyword evidence="10 17" id="KW-0732">Signal</keyword>
<evidence type="ECO:0000313" key="19">
    <source>
        <dbReference type="EMBL" id="KAK4485191.1"/>
    </source>
</evidence>
<dbReference type="EC" id="1.11.1.7" evidence="5"/>
<reference evidence="19 20" key="1">
    <citation type="journal article" date="2023" name="bioRxiv">
        <title>Genome report: Whole genome sequence and annotation of Penstemon davidsonii.</title>
        <authorList>
            <person name="Ostevik K.L."/>
            <person name="Alabady M."/>
            <person name="Zhang M."/>
            <person name="Rausher M.D."/>
        </authorList>
    </citation>
    <scope>NUCLEOTIDE SEQUENCE [LARGE SCALE GENOMIC DNA]</scope>
    <source>
        <strain evidence="19">DNT005</strain>
        <tissue evidence="19">Whole leaf</tissue>
    </source>
</reference>
<keyword evidence="7" id="KW-0575">Peroxidase</keyword>
<keyword evidence="13" id="KW-0408">Iron</keyword>
<evidence type="ECO:0000256" key="14">
    <source>
        <dbReference type="ARBA" id="ARBA00023180"/>
    </source>
</evidence>
<dbReference type="PROSITE" id="PS50873">
    <property type="entry name" value="PEROXIDASE_4"/>
    <property type="match status" value="1"/>
</dbReference>
<organism evidence="19 20">
    <name type="scientific">Penstemon davidsonii</name>
    <dbReference type="NCBI Taxonomy" id="160366"/>
    <lineage>
        <taxon>Eukaryota</taxon>
        <taxon>Viridiplantae</taxon>
        <taxon>Streptophyta</taxon>
        <taxon>Embryophyta</taxon>
        <taxon>Tracheophyta</taxon>
        <taxon>Spermatophyta</taxon>
        <taxon>Magnoliopsida</taxon>
        <taxon>eudicotyledons</taxon>
        <taxon>Gunneridae</taxon>
        <taxon>Pentapetalae</taxon>
        <taxon>asterids</taxon>
        <taxon>lamiids</taxon>
        <taxon>Lamiales</taxon>
        <taxon>Plantaginaceae</taxon>
        <taxon>Cheloneae</taxon>
        <taxon>Penstemon</taxon>
    </lineage>
</organism>
<protein>
    <recommendedName>
        <fullName evidence="5">peroxidase</fullName>
        <ecNumber evidence="5">1.11.1.7</ecNumber>
    </recommendedName>
</protein>
<evidence type="ECO:0000256" key="12">
    <source>
        <dbReference type="ARBA" id="ARBA00023002"/>
    </source>
</evidence>
<dbReference type="InterPro" id="IPR000823">
    <property type="entry name" value="Peroxidase_pln"/>
</dbReference>
<evidence type="ECO:0000313" key="20">
    <source>
        <dbReference type="Proteomes" id="UP001291926"/>
    </source>
</evidence>
<feature type="signal peptide" evidence="17">
    <location>
        <begin position="1"/>
        <end position="20"/>
    </location>
</feature>
<dbReference type="Proteomes" id="UP001291926">
    <property type="component" value="Unassembled WGS sequence"/>
</dbReference>
<comment type="cofactor">
    <cofactor evidence="3">
        <name>heme b</name>
        <dbReference type="ChEBI" id="CHEBI:60344"/>
    </cofactor>
</comment>
<evidence type="ECO:0000256" key="4">
    <source>
        <dbReference type="ARBA" id="ARBA00002322"/>
    </source>
</evidence>
<evidence type="ECO:0000256" key="5">
    <source>
        <dbReference type="ARBA" id="ARBA00012313"/>
    </source>
</evidence>
<evidence type="ECO:0000256" key="13">
    <source>
        <dbReference type="ARBA" id="ARBA00023004"/>
    </source>
</evidence>
<keyword evidence="20" id="KW-1185">Reference proteome</keyword>
<comment type="caution">
    <text evidence="19">The sequence shown here is derived from an EMBL/GenBank/DDBJ whole genome shotgun (WGS) entry which is preliminary data.</text>
</comment>
<proteinExistence type="predicted"/>
<keyword evidence="11" id="KW-0106">Calcium</keyword>
<keyword evidence="14" id="KW-0325">Glycoprotein</keyword>
<sequence length="131" mass="14894">MLWSLVILISVCSPRVIINALSLNHYEKTSPSVDDVITKVFKDAIAKDRTVPAAVLRLHFHDCFIRSDKNGDDEVLLPFSSPPLWRHFTRRHSGRDQNGGGTSPPPFWSRSEHRQHYAAVDPNQNGVMLHR</sequence>
<keyword evidence="9" id="KW-0479">Metal-binding</keyword>
<evidence type="ECO:0000256" key="17">
    <source>
        <dbReference type="SAM" id="SignalP"/>
    </source>
</evidence>
<name>A0ABR0D7E6_9LAMI</name>
<keyword evidence="8" id="KW-0349">Heme</keyword>
<comment type="function">
    <text evidence="4">Removal of H(2)O(2), oxidation of toxic reductants, biosynthesis and degradation of lignin, suberization, auxin catabolism, response to environmental stresses such as wounding, pathogen attack and oxidative stress. These functions might be dependent on each isozyme/isoform in each plant tissue.</text>
</comment>
<evidence type="ECO:0000259" key="18">
    <source>
        <dbReference type="PROSITE" id="PS50873"/>
    </source>
</evidence>
<keyword evidence="12" id="KW-0560">Oxidoreductase</keyword>
<dbReference type="InterPro" id="IPR010255">
    <property type="entry name" value="Haem_peroxidase_sf"/>
</dbReference>
<accession>A0ABR0D7E6</accession>
<evidence type="ECO:0000256" key="8">
    <source>
        <dbReference type="ARBA" id="ARBA00022617"/>
    </source>
</evidence>
<evidence type="ECO:0000256" key="6">
    <source>
        <dbReference type="ARBA" id="ARBA00022525"/>
    </source>
</evidence>
<dbReference type="EMBL" id="JAYDYQ010002533">
    <property type="protein sequence ID" value="KAK4485191.1"/>
    <property type="molecule type" value="Genomic_DNA"/>
</dbReference>
<evidence type="ECO:0000256" key="10">
    <source>
        <dbReference type="ARBA" id="ARBA00022729"/>
    </source>
</evidence>
<evidence type="ECO:0000256" key="16">
    <source>
        <dbReference type="SAM" id="MobiDB-lite"/>
    </source>
</evidence>
<keyword evidence="6" id="KW-0964">Secreted</keyword>
<keyword evidence="15" id="KW-0376">Hydrogen peroxide</keyword>
<dbReference type="PANTHER" id="PTHR31388">
    <property type="entry name" value="PEROXIDASE 72-RELATED"/>
    <property type="match status" value="1"/>
</dbReference>
<evidence type="ECO:0000256" key="9">
    <source>
        <dbReference type="ARBA" id="ARBA00022723"/>
    </source>
</evidence>
<evidence type="ECO:0000256" key="2">
    <source>
        <dbReference type="ARBA" id="ARBA00001913"/>
    </source>
</evidence>
<dbReference type="PANTHER" id="PTHR31388:SF264">
    <property type="entry name" value="PEROXIDASE 59"/>
    <property type="match status" value="1"/>
</dbReference>
<evidence type="ECO:0000256" key="15">
    <source>
        <dbReference type="ARBA" id="ARBA00023324"/>
    </source>
</evidence>
<evidence type="ECO:0000256" key="3">
    <source>
        <dbReference type="ARBA" id="ARBA00001970"/>
    </source>
</evidence>
<feature type="domain" description="Plant heme peroxidase family profile" evidence="18">
    <location>
        <begin position="20"/>
        <end position="67"/>
    </location>
</feature>
<gene>
    <name evidence="19" type="ORF">RD792_007808</name>
</gene>
<evidence type="ECO:0000256" key="11">
    <source>
        <dbReference type="ARBA" id="ARBA00022837"/>
    </source>
</evidence>
<dbReference type="InterPro" id="IPR002016">
    <property type="entry name" value="Haem_peroxidase"/>
</dbReference>
<comment type="catalytic activity">
    <reaction evidence="1">
        <text>2 a phenolic donor + H2O2 = 2 a phenolic radical donor + 2 H2O</text>
        <dbReference type="Rhea" id="RHEA:56136"/>
        <dbReference type="ChEBI" id="CHEBI:15377"/>
        <dbReference type="ChEBI" id="CHEBI:16240"/>
        <dbReference type="ChEBI" id="CHEBI:139520"/>
        <dbReference type="ChEBI" id="CHEBI:139521"/>
        <dbReference type="EC" id="1.11.1.7"/>
    </reaction>
</comment>
<evidence type="ECO:0000256" key="1">
    <source>
        <dbReference type="ARBA" id="ARBA00000189"/>
    </source>
</evidence>
<feature type="region of interest" description="Disordered" evidence="16">
    <location>
        <begin position="89"/>
        <end position="111"/>
    </location>
</feature>